<sequence>MHLISFTKLFPFKFHNLSEKAAANTTSSTPSPKPQRTPRIPQPHLPQDTSGMTRSPSFVSKVLGLIKRSTSQYSISNKHSEGPLKFHSGNVSRTNLAVTDTRRKSVGVATRNDYFSLNPEEEPLYNYRHSYAPGNTSVYECRDSHRGRKTRSNSKRNSETLEFSSKRSSPAFEVPQFQLSHPLSHLPTPDSTLFSHLEPTMENKTSLSITDSRFTGTTRSGWNDAVSGYGCLDDVFIVIDTTPGFH</sequence>
<feature type="compositionally biased region" description="Basic residues" evidence="1">
    <location>
        <begin position="145"/>
        <end position="154"/>
    </location>
</feature>
<evidence type="ECO:0000313" key="2">
    <source>
        <dbReference type="EMBL" id="ODQ78505.1"/>
    </source>
</evidence>
<accession>A0A1E3QLE4</accession>
<feature type="compositionally biased region" description="Pro residues" evidence="1">
    <location>
        <begin position="31"/>
        <end position="44"/>
    </location>
</feature>
<keyword evidence="3" id="KW-1185">Reference proteome</keyword>
<dbReference type="AlphaFoldDB" id="A0A1E3QLE4"/>
<dbReference type="RefSeq" id="XP_018983833.1">
    <property type="nucleotide sequence ID" value="XM_019132821.1"/>
</dbReference>
<reference evidence="3" key="1">
    <citation type="submission" date="2016-05" db="EMBL/GenBank/DDBJ databases">
        <title>Comparative genomics of biotechnologically important yeasts.</title>
        <authorList>
            <consortium name="DOE Joint Genome Institute"/>
            <person name="Riley R."/>
            <person name="Haridas S."/>
            <person name="Wolfe K.H."/>
            <person name="Lopes M.R."/>
            <person name="Hittinger C.T."/>
            <person name="Goker M."/>
            <person name="Salamov A."/>
            <person name="Wisecaver J."/>
            <person name="Long T.M."/>
            <person name="Aerts A.L."/>
            <person name="Barry K."/>
            <person name="Choi C."/>
            <person name="Clum A."/>
            <person name="Coughlan A.Y."/>
            <person name="Deshpande S."/>
            <person name="Douglass A.P."/>
            <person name="Hanson S.J."/>
            <person name="Klenk H.-P."/>
            <person name="Labutti K."/>
            <person name="Lapidus A."/>
            <person name="Lindquist E."/>
            <person name="Lipzen A."/>
            <person name="Meier-Kolthoff J.P."/>
            <person name="Ohm R.A."/>
            <person name="Otillar R.P."/>
            <person name="Pangilinan J."/>
            <person name="Peng Y."/>
            <person name="Rokas A."/>
            <person name="Rosa C.A."/>
            <person name="Scheuner C."/>
            <person name="Sibirny A.A."/>
            <person name="Slot J.C."/>
            <person name="Stielow J.B."/>
            <person name="Sun H."/>
            <person name="Kurtzman C.P."/>
            <person name="Blackwell M."/>
            <person name="Grigoriev I.V."/>
            <person name="Jeffries T.W."/>
        </authorList>
    </citation>
    <scope>NUCLEOTIDE SEQUENCE [LARGE SCALE GENOMIC DNA]</scope>
    <source>
        <strain evidence="3">NRRL Y-12698</strain>
    </source>
</reference>
<organism evidence="2 3">
    <name type="scientific">Babjeviella inositovora NRRL Y-12698</name>
    <dbReference type="NCBI Taxonomy" id="984486"/>
    <lineage>
        <taxon>Eukaryota</taxon>
        <taxon>Fungi</taxon>
        <taxon>Dikarya</taxon>
        <taxon>Ascomycota</taxon>
        <taxon>Saccharomycotina</taxon>
        <taxon>Pichiomycetes</taxon>
        <taxon>Serinales incertae sedis</taxon>
        <taxon>Babjeviella</taxon>
    </lineage>
</organism>
<protein>
    <submittedName>
        <fullName evidence="2">Uncharacterized protein</fullName>
    </submittedName>
</protein>
<feature type="region of interest" description="Disordered" evidence="1">
    <location>
        <begin position="141"/>
        <end position="167"/>
    </location>
</feature>
<dbReference type="Proteomes" id="UP000094336">
    <property type="component" value="Unassembled WGS sequence"/>
</dbReference>
<gene>
    <name evidence="2" type="ORF">BABINDRAFT_85471</name>
</gene>
<name>A0A1E3QLE4_9ASCO</name>
<dbReference type="EMBL" id="KV454435">
    <property type="protein sequence ID" value="ODQ78505.1"/>
    <property type="molecule type" value="Genomic_DNA"/>
</dbReference>
<proteinExistence type="predicted"/>
<evidence type="ECO:0000313" key="3">
    <source>
        <dbReference type="Proteomes" id="UP000094336"/>
    </source>
</evidence>
<evidence type="ECO:0000256" key="1">
    <source>
        <dbReference type="SAM" id="MobiDB-lite"/>
    </source>
</evidence>
<dbReference type="GeneID" id="30150674"/>
<feature type="region of interest" description="Disordered" evidence="1">
    <location>
        <begin position="21"/>
        <end position="55"/>
    </location>
</feature>